<dbReference type="Pfam" id="PF03372">
    <property type="entry name" value="Exo_endo_phos"/>
    <property type="match status" value="1"/>
</dbReference>
<proteinExistence type="predicted"/>
<gene>
    <name evidence="3" type="ORF">CTOB1V02_LOCUS2897</name>
</gene>
<feature type="region of interest" description="Disordered" evidence="1">
    <location>
        <begin position="424"/>
        <end position="448"/>
    </location>
</feature>
<feature type="domain" description="Endonuclease/exonuclease/phosphatase" evidence="2">
    <location>
        <begin position="25"/>
        <end position="122"/>
    </location>
</feature>
<evidence type="ECO:0000313" key="3">
    <source>
        <dbReference type="EMBL" id="CAD7224948.1"/>
    </source>
</evidence>
<organism evidence="3">
    <name type="scientific">Cyprideis torosa</name>
    <dbReference type="NCBI Taxonomy" id="163714"/>
    <lineage>
        <taxon>Eukaryota</taxon>
        <taxon>Metazoa</taxon>
        <taxon>Ecdysozoa</taxon>
        <taxon>Arthropoda</taxon>
        <taxon>Crustacea</taxon>
        <taxon>Oligostraca</taxon>
        <taxon>Ostracoda</taxon>
        <taxon>Podocopa</taxon>
        <taxon>Podocopida</taxon>
        <taxon>Cytherocopina</taxon>
        <taxon>Cytheroidea</taxon>
        <taxon>Cytherideidae</taxon>
        <taxon>Cyprideis</taxon>
    </lineage>
</organism>
<dbReference type="InterPro" id="IPR005135">
    <property type="entry name" value="Endo/exonuclease/phosphatase"/>
</dbReference>
<feature type="compositionally biased region" description="Acidic residues" evidence="1">
    <location>
        <begin position="431"/>
        <end position="441"/>
    </location>
</feature>
<evidence type="ECO:0000259" key="2">
    <source>
        <dbReference type="Pfam" id="PF03372"/>
    </source>
</evidence>
<dbReference type="InterPro" id="IPR036691">
    <property type="entry name" value="Endo/exonu/phosph_ase_sf"/>
</dbReference>
<dbReference type="AlphaFoldDB" id="A0A7R8ZML8"/>
<dbReference type="SUPFAM" id="SSF56219">
    <property type="entry name" value="DNase I-like"/>
    <property type="match status" value="1"/>
</dbReference>
<evidence type="ECO:0000256" key="1">
    <source>
        <dbReference type="SAM" id="MobiDB-lite"/>
    </source>
</evidence>
<protein>
    <recommendedName>
        <fullName evidence="2">Endonuclease/exonuclease/phosphatase domain-containing protein</fullName>
    </recommendedName>
</protein>
<dbReference type="EMBL" id="OB660472">
    <property type="protein sequence ID" value="CAD7224948.1"/>
    <property type="molecule type" value="Genomic_DNA"/>
</dbReference>
<name>A0A7R8ZML8_9CRUS</name>
<sequence length="521" mass="59155">MGFQLKSSSEHPFAISSGRLTIIGCYYQPTPEIDSIIDDIDIAINTAPNNSFIIGGDFNLQPDSDDFNELEQYLNARNIILASDPTVPTFHHPKGSSTLDHIFLSTSLENISTTVQPAADSDLSPVSITTKIPRQLSSKHMEFQANRKTNLESVKKILMENNESLLISSPEEFASFIASAVDRCSVTQKTRKIRKNSWYSAPLHALRKEMLRLLHLITTKIPRQLSSIHMEFHANRKTDFESVKEILMENNESLLISPPEEFASFIASAVDRNTEDPKNSLYCAARSSYHAQESLEILDALFNCDINFVGRSYAQTQKQQDWLKYRLNVSQSELCHTWSSHPTSQSSGSIKHILIKTIRLTITPRVKQWLVNSDYKIVHLFRDPRAVANSRRISSDFKSTIDNMCYPMIINFYELQDFPAERPQCNGYSESADEEEKDPDEPPIRALPRPCRTSQIMFRLKAIRMTDPKAEADLGPQGKKLSWKARQPGRIPILPVLSMSLELFWTNDILNLINAKAMTTE</sequence>
<accession>A0A7R8ZML8</accession>
<dbReference type="Gene3D" id="3.60.10.10">
    <property type="entry name" value="Endonuclease/exonuclease/phosphatase"/>
    <property type="match status" value="1"/>
</dbReference>
<dbReference type="GO" id="GO:0003824">
    <property type="term" value="F:catalytic activity"/>
    <property type="evidence" value="ECO:0007669"/>
    <property type="project" value="InterPro"/>
</dbReference>
<reference evidence="3" key="1">
    <citation type="submission" date="2020-11" db="EMBL/GenBank/DDBJ databases">
        <authorList>
            <person name="Tran Van P."/>
        </authorList>
    </citation>
    <scope>NUCLEOTIDE SEQUENCE</scope>
</reference>